<accession>A0ABQ7PEJ9</accession>
<protein>
    <submittedName>
        <fullName evidence="2">Uncharacterized protein</fullName>
    </submittedName>
</protein>
<dbReference type="EMBL" id="SRPR01000115">
    <property type="protein sequence ID" value="KAG5959642.1"/>
    <property type="molecule type" value="Genomic_DNA"/>
</dbReference>
<sequence length="89" mass="9958">MPPPKHSIHSEYERIDHRNFKCRHCAQHVKNCDHAPGATRVNTRALLSVHSSSTSIQPAENALGVGNRPKKAGAIRHPAVDGQHCRRRR</sequence>
<gene>
    <name evidence="2" type="ORF">E4U57_000554</name>
</gene>
<evidence type="ECO:0000256" key="1">
    <source>
        <dbReference type="SAM" id="MobiDB-lite"/>
    </source>
</evidence>
<reference evidence="2 3" key="1">
    <citation type="journal article" date="2020" name="bioRxiv">
        <title>Whole genome comparisons of ergot fungi reveals the divergence and evolution of species within the genus Claviceps are the result of varying mechanisms driving genome evolution and host range expansion.</title>
        <authorList>
            <person name="Wyka S.A."/>
            <person name="Mondo S.J."/>
            <person name="Liu M."/>
            <person name="Dettman J."/>
            <person name="Nalam V."/>
            <person name="Broders K.D."/>
        </authorList>
    </citation>
    <scope>NUCLEOTIDE SEQUENCE [LARGE SCALE GENOMIC DNA]</scope>
    <source>
        <strain evidence="2 3">LM583</strain>
    </source>
</reference>
<dbReference type="Proteomes" id="UP000742024">
    <property type="component" value="Unassembled WGS sequence"/>
</dbReference>
<organism evidence="2 3">
    <name type="scientific">Claviceps arundinis</name>
    <dbReference type="NCBI Taxonomy" id="1623583"/>
    <lineage>
        <taxon>Eukaryota</taxon>
        <taxon>Fungi</taxon>
        <taxon>Dikarya</taxon>
        <taxon>Ascomycota</taxon>
        <taxon>Pezizomycotina</taxon>
        <taxon>Sordariomycetes</taxon>
        <taxon>Hypocreomycetidae</taxon>
        <taxon>Hypocreales</taxon>
        <taxon>Clavicipitaceae</taxon>
        <taxon>Claviceps</taxon>
    </lineage>
</organism>
<feature type="region of interest" description="Disordered" evidence="1">
    <location>
        <begin position="52"/>
        <end position="89"/>
    </location>
</feature>
<evidence type="ECO:0000313" key="2">
    <source>
        <dbReference type="EMBL" id="KAG5959642.1"/>
    </source>
</evidence>
<comment type="caution">
    <text evidence="2">The sequence shown here is derived from an EMBL/GenBank/DDBJ whole genome shotgun (WGS) entry which is preliminary data.</text>
</comment>
<proteinExistence type="predicted"/>
<evidence type="ECO:0000313" key="3">
    <source>
        <dbReference type="Proteomes" id="UP000742024"/>
    </source>
</evidence>
<keyword evidence="3" id="KW-1185">Reference proteome</keyword>
<name>A0ABQ7PEJ9_9HYPO</name>